<evidence type="ECO:0000313" key="3">
    <source>
        <dbReference type="Proteomes" id="UP001365542"/>
    </source>
</evidence>
<gene>
    <name evidence="2" type="ORF">TWF694_001304</name>
</gene>
<protein>
    <recommendedName>
        <fullName evidence="1">F-box domain-containing protein</fullName>
    </recommendedName>
</protein>
<proteinExistence type="predicted"/>
<organism evidence="2 3">
    <name type="scientific">Orbilia ellipsospora</name>
    <dbReference type="NCBI Taxonomy" id="2528407"/>
    <lineage>
        <taxon>Eukaryota</taxon>
        <taxon>Fungi</taxon>
        <taxon>Dikarya</taxon>
        <taxon>Ascomycota</taxon>
        <taxon>Pezizomycotina</taxon>
        <taxon>Orbiliomycetes</taxon>
        <taxon>Orbiliales</taxon>
        <taxon>Orbiliaceae</taxon>
        <taxon>Orbilia</taxon>
    </lineage>
</organism>
<dbReference type="CDD" id="cd09917">
    <property type="entry name" value="F-box_SF"/>
    <property type="match status" value="1"/>
</dbReference>
<comment type="caution">
    <text evidence="2">The sequence shown here is derived from an EMBL/GenBank/DDBJ whole genome shotgun (WGS) entry which is preliminary data.</text>
</comment>
<feature type="domain" description="F-box" evidence="1">
    <location>
        <begin position="2"/>
        <end position="38"/>
    </location>
</feature>
<accession>A0AAV9XSP6</accession>
<evidence type="ECO:0000259" key="1">
    <source>
        <dbReference type="Pfam" id="PF12937"/>
    </source>
</evidence>
<dbReference type="Proteomes" id="UP001365542">
    <property type="component" value="Unassembled WGS sequence"/>
</dbReference>
<evidence type="ECO:0000313" key="2">
    <source>
        <dbReference type="EMBL" id="KAK6544616.1"/>
    </source>
</evidence>
<dbReference type="Pfam" id="PF12937">
    <property type="entry name" value="F-box-like"/>
    <property type="match status" value="1"/>
</dbReference>
<dbReference type="EMBL" id="JAVHJO010000001">
    <property type="protein sequence ID" value="KAK6544616.1"/>
    <property type="molecule type" value="Genomic_DNA"/>
</dbReference>
<dbReference type="AlphaFoldDB" id="A0AAV9XSP6"/>
<name>A0AAV9XSP6_9PEZI</name>
<dbReference type="Gene3D" id="1.20.1280.50">
    <property type="match status" value="1"/>
</dbReference>
<reference evidence="2 3" key="1">
    <citation type="submission" date="2019-10" db="EMBL/GenBank/DDBJ databases">
        <authorList>
            <person name="Palmer J.M."/>
        </authorList>
    </citation>
    <scope>NUCLEOTIDE SEQUENCE [LARGE SCALE GENOMIC DNA]</scope>
    <source>
        <strain evidence="2 3">TWF694</strain>
    </source>
</reference>
<sequence length="371" mass="43037">MESLPNEILLQIFECPSLTNADIAHCQSVCRRLDIIAKRSIRPNYTFKVDYKTHPTWRLIRCLLINPELGAKFTSINVTWHRRHINQPRTWTKQWKWTDQEKDQIQILSEMYQLIPATVKVIVDGINSEALLPLFLAFTTNLRDLDLGDTEPNFIRRGPFTENTIRMLNSCYEDGESPFDDPDNYRFGDHAMIKEKYAFGNPEVLWFHANIDLGNLLPGLKSVGYIRNWYQDLALNEPGWHAMGLAKMLFLPQLHTLKTWCFHAWVLGFGLAITAAERQSGRKKSTVKSLELLQFSFRGDMCFDMIAEMTGSLECLVWSTPTGMWRSKEQIADLFLRHNPDTLKRDRIVIGPVTWKRPGSPNRNDEEYEDA</sequence>
<dbReference type="InterPro" id="IPR001810">
    <property type="entry name" value="F-box_dom"/>
</dbReference>
<keyword evidence="3" id="KW-1185">Reference proteome</keyword>